<dbReference type="PANTHER" id="PTHR23077">
    <property type="entry name" value="AAA-FAMILY ATPASE"/>
    <property type="match status" value="1"/>
</dbReference>
<name>A0A446BR88_9PEZI</name>
<dbReference type="GO" id="GO:0042254">
    <property type="term" value="P:ribosome biogenesis"/>
    <property type="evidence" value="ECO:0007669"/>
    <property type="project" value="TreeGrafter"/>
</dbReference>
<evidence type="ECO:0000313" key="2">
    <source>
        <dbReference type="EMBL" id="SPQ25031.1"/>
    </source>
</evidence>
<evidence type="ECO:0000313" key="3">
    <source>
        <dbReference type="Proteomes" id="UP000289323"/>
    </source>
</evidence>
<feature type="domain" description="AAA+ ATPase" evidence="1">
    <location>
        <begin position="217"/>
        <end position="344"/>
    </location>
</feature>
<dbReference type="GO" id="GO:1990275">
    <property type="term" value="F:preribosome binding"/>
    <property type="evidence" value="ECO:0007669"/>
    <property type="project" value="TreeGrafter"/>
</dbReference>
<dbReference type="Gene3D" id="3.40.50.300">
    <property type="entry name" value="P-loop containing nucleotide triphosphate hydrolases"/>
    <property type="match status" value="1"/>
</dbReference>
<protein>
    <submittedName>
        <fullName evidence="2">554ec9e1-7358-4241-82be-e9fed809a8ef</fullName>
    </submittedName>
</protein>
<dbReference type="InterPro" id="IPR027417">
    <property type="entry name" value="P-loop_NTPase"/>
</dbReference>
<dbReference type="Proteomes" id="UP000289323">
    <property type="component" value="Unassembled WGS sequence"/>
</dbReference>
<dbReference type="GO" id="GO:0005634">
    <property type="term" value="C:nucleus"/>
    <property type="evidence" value="ECO:0007669"/>
    <property type="project" value="TreeGrafter"/>
</dbReference>
<reference evidence="2 3" key="1">
    <citation type="submission" date="2018-04" db="EMBL/GenBank/DDBJ databases">
        <authorList>
            <person name="Huttner S."/>
            <person name="Dainat J."/>
        </authorList>
    </citation>
    <scope>NUCLEOTIDE SEQUENCE [LARGE SCALE GENOMIC DNA]</scope>
</reference>
<dbReference type="PANTHER" id="PTHR23077:SF132">
    <property type="entry name" value="ATP-DEPENDENT ZN PROTEASE"/>
    <property type="match status" value="1"/>
</dbReference>
<dbReference type="GO" id="GO:0003723">
    <property type="term" value="F:RNA binding"/>
    <property type="evidence" value="ECO:0007669"/>
    <property type="project" value="TreeGrafter"/>
</dbReference>
<dbReference type="InterPro" id="IPR050168">
    <property type="entry name" value="AAA_ATPase_domain"/>
</dbReference>
<evidence type="ECO:0000259" key="1">
    <source>
        <dbReference type="SMART" id="SM00382"/>
    </source>
</evidence>
<dbReference type="InterPro" id="IPR003593">
    <property type="entry name" value="AAA+_ATPase"/>
</dbReference>
<dbReference type="SUPFAM" id="SSF52540">
    <property type="entry name" value="P-loop containing nucleoside triphosphate hydrolases"/>
    <property type="match status" value="1"/>
</dbReference>
<proteinExistence type="predicted"/>
<dbReference type="EMBL" id="OUUZ01000015">
    <property type="protein sequence ID" value="SPQ25031.1"/>
    <property type="molecule type" value="Genomic_DNA"/>
</dbReference>
<dbReference type="FunFam" id="3.40.50.300:FF:002838">
    <property type="entry name" value="Uncharacterized ATPase YjoB"/>
    <property type="match status" value="1"/>
</dbReference>
<dbReference type="SMART" id="SM00382">
    <property type="entry name" value="AAA"/>
    <property type="match status" value="1"/>
</dbReference>
<dbReference type="Pfam" id="PF00004">
    <property type="entry name" value="AAA"/>
    <property type="match status" value="1"/>
</dbReference>
<gene>
    <name evidence="2" type="ORF">TT172_LOCUS7450</name>
</gene>
<dbReference type="AlphaFoldDB" id="A0A446BR88"/>
<dbReference type="InterPro" id="IPR003959">
    <property type="entry name" value="ATPase_AAA_core"/>
</dbReference>
<organism evidence="2 3">
    <name type="scientific">Thermothielavioides terrestris</name>
    <dbReference type="NCBI Taxonomy" id="2587410"/>
    <lineage>
        <taxon>Eukaryota</taxon>
        <taxon>Fungi</taxon>
        <taxon>Dikarya</taxon>
        <taxon>Ascomycota</taxon>
        <taxon>Pezizomycotina</taxon>
        <taxon>Sordariomycetes</taxon>
        <taxon>Sordariomycetidae</taxon>
        <taxon>Sordariales</taxon>
        <taxon>Chaetomiaceae</taxon>
        <taxon>Thermothielavioides</taxon>
    </lineage>
</organism>
<sequence>MPVADQVTEQFFRHSSGKRVNTDATIAQIVKAEYPNLQLVVVSSSGVDLLGYAAAGHAVFVPMDLGDKEVPSSLMWKTYAAPARRIDGSPGSLRQDVLFAKFLYRWRDAEFLVYIVDGRDGSSYYPAVRNYYILAKDTAKVDSLVIAAGQWGSELREQVWVWDGGAWTKSAELFDSIRHATWDAVILDEDMKKAIIADHLTFFDSRDTYSRLKVPWKRGIIYHGPPGNGKTISIKAMMHTLYERKDPVPALYVRNFVSFAGPEYSIRQIFSKARQVAPCYLIFEDLDSLITDHVRSYFLNEIDGLRSNDGIFIVGSTNHLDRLDPGISKRPSRFDRKYYFPDPDLAQRVAYCRFWQRKLADNKDVEFPDKLCPAIAGITDGFSFAYMQEAFVAALLAIARDARDPAGSGPVAEKDEIESGWVAVAGQCGAEDDEDLDDLVLWVEIKKQVAILREGMEKKPDPMVERGARY</sequence>
<dbReference type="GO" id="GO:0005524">
    <property type="term" value="F:ATP binding"/>
    <property type="evidence" value="ECO:0007669"/>
    <property type="project" value="InterPro"/>
</dbReference>
<accession>A0A446BR88</accession>
<dbReference type="GO" id="GO:0016887">
    <property type="term" value="F:ATP hydrolysis activity"/>
    <property type="evidence" value="ECO:0007669"/>
    <property type="project" value="InterPro"/>
</dbReference>